<keyword evidence="1 6" id="KW-0285">Flavoprotein</keyword>
<dbReference type="HAMAP" id="MF_01216">
    <property type="entry name" value="Azoreductase_type1"/>
    <property type="match status" value="1"/>
</dbReference>
<dbReference type="InterPro" id="IPR023048">
    <property type="entry name" value="NADH:quinone_OxRdtase_FMN_depd"/>
</dbReference>
<feature type="domain" description="Flavodoxin-like fold" evidence="7">
    <location>
        <begin position="2"/>
        <end position="206"/>
    </location>
</feature>
<comment type="cofactor">
    <cofactor evidence="6">
        <name>FMN</name>
        <dbReference type="ChEBI" id="CHEBI:58210"/>
    </cofactor>
    <text evidence="6">Binds 1 FMN per subunit.</text>
</comment>
<comment type="function">
    <text evidence="6">Quinone reductase that provides resistance to thiol-specific stress caused by electrophilic quinones.</text>
</comment>
<evidence type="ECO:0000256" key="2">
    <source>
        <dbReference type="ARBA" id="ARBA00022643"/>
    </source>
</evidence>
<dbReference type="InterPro" id="IPR050104">
    <property type="entry name" value="FMN-dep_NADH:Q_OxRdtase_AzoR1"/>
</dbReference>
<accession>A0ABV0BWD6</accession>
<keyword evidence="3 6" id="KW-0560">Oxidoreductase</keyword>
<evidence type="ECO:0000256" key="1">
    <source>
        <dbReference type="ARBA" id="ARBA00022630"/>
    </source>
</evidence>
<evidence type="ECO:0000256" key="4">
    <source>
        <dbReference type="ARBA" id="ARBA00023027"/>
    </source>
</evidence>
<comment type="caution">
    <text evidence="8">The sequence shown here is derived from an EMBL/GenBank/DDBJ whole genome shotgun (WGS) entry which is preliminary data.</text>
</comment>
<dbReference type="InterPro" id="IPR003680">
    <property type="entry name" value="Flavodoxin_fold"/>
</dbReference>
<keyword evidence="2 6" id="KW-0288">FMN</keyword>
<dbReference type="Pfam" id="PF02525">
    <property type="entry name" value="Flavodoxin_2"/>
    <property type="match status" value="1"/>
</dbReference>
<dbReference type="RefSeq" id="WP_346581743.1">
    <property type="nucleotide sequence ID" value="NZ_JBDJLH010000017.1"/>
</dbReference>
<protein>
    <recommendedName>
        <fullName evidence="6">FMN dependent NADH:quinone oxidoreductase</fullName>
        <ecNumber evidence="6">1.6.5.-</ecNumber>
    </recommendedName>
    <alternativeName>
        <fullName evidence="6">Azo-dye reductase</fullName>
    </alternativeName>
    <alternativeName>
        <fullName evidence="6">FMN-dependent NADH-azo compound oxidoreductase</fullName>
    </alternativeName>
    <alternativeName>
        <fullName evidence="6">FMN-dependent NADH-azoreductase</fullName>
        <ecNumber evidence="6">1.7.1.17</ecNumber>
    </alternativeName>
</protein>
<dbReference type="EC" id="1.6.5.-" evidence="6"/>
<evidence type="ECO:0000256" key="3">
    <source>
        <dbReference type="ARBA" id="ARBA00023002"/>
    </source>
</evidence>
<dbReference type="PANTHER" id="PTHR43741:SF2">
    <property type="entry name" value="FMN-DEPENDENT NADH:QUINONE OXIDOREDUCTASE"/>
    <property type="match status" value="1"/>
</dbReference>
<comment type="similarity">
    <text evidence="6">Belongs to the azoreductase type 1 family.</text>
</comment>
<organism evidence="8 9">
    <name type="scientific">Sphingobacterium kitahiroshimense</name>
    <dbReference type="NCBI Taxonomy" id="470446"/>
    <lineage>
        <taxon>Bacteria</taxon>
        <taxon>Pseudomonadati</taxon>
        <taxon>Bacteroidota</taxon>
        <taxon>Sphingobacteriia</taxon>
        <taxon>Sphingobacteriales</taxon>
        <taxon>Sphingobacteriaceae</taxon>
        <taxon>Sphingobacterium</taxon>
    </lineage>
</organism>
<comment type="function">
    <text evidence="6">Also exhibits azoreductase activity. Catalyzes the reductive cleavage of the azo bond in aromatic azo compounds to the corresponding amines.</text>
</comment>
<comment type="caution">
    <text evidence="6">Lacks conserved residue(s) required for the propagation of feature annotation.</text>
</comment>
<evidence type="ECO:0000259" key="7">
    <source>
        <dbReference type="Pfam" id="PF02525"/>
    </source>
</evidence>
<evidence type="ECO:0000256" key="5">
    <source>
        <dbReference type="ARBA" id="ARBA00048542"/>
    </source>
</evidence>
<evidence type="ECO:0000313" key="9">
    <source>
        <dbReference type="Proteomes" id="UP001409291"/>
    </source>
</evidence>
<dbReference type="Gene3D" id="3.40.50.360">
    <property type="match status" value="1"/>
</dbReference>
<dbReference type="InterPro" id="IPR029039">
    <property type="entry name" value="Flavoprotein-like_sf"/>
</dbReference>
<evidence type="ECO:0000256" key="6">
    <source>
        <dbReference type="HAMAP-Rule" id="MF_01216"/>
    </source>
</evidence>
<proteinExistence type="inferred from homology"/>
<evidence type="ECO:0000313" key="8">
    <source>
        <dbReference type="EMBL" id="MEN5378880.1"/>
    </source>
</evidence>
<comment type="catalytic activity">
    <reaction evidence="6">
        <text>2 a quinone + NADH + H(+) = 2 a 1,4-benzosemiquinone + NAD(+)</text>
        <dbReference type="Rhea" id="RHEA:65952"/>
        <dbReference type="ChEBI" id="CHEBI:15378"/>
        <dbReference type="ChEBI" id="CHEBI:57540"/>
        <dbReference type="ChEBI" id="CHEBI:57945"/>
        <dbReference type="ChEBI" id="CHEBI:132124"/>
        <dbReference type="ChEBI" id="CHEBI:134225"/>
    </reaction>
</comment>
<dbReference type="SUPFAM" id="SSF52218">
    <property type="entry name" value="Flavoproteins"/>
    <property type="match status" value="1"/>
</dbReference>
<name>A0ABV0BWD6_9SPHI</name>
<dbReference type="PANTHER" id="PTHR43741">
    <property type="entry name" value="FMN-DEPENDENT NADH-AZOREDUCTASE 1"/>
    <property type="match status" value="1"/>
</dbReference>
<keyword evidence="4 6" id="KW-0520">NAD</keyword>
<dbReference type="Proteomes" id="UP001409291">
    <property type="component" value="Unassembled WGS sequence"/>
</dbReference>
<feature type="binding site" evidence="6">
    <location>
        <begin position="16"/>
        <end position="18"/>
    </location>
    <ligand>
        <name>FMN</name>
        <dbReference type="ChEBI" id="CHEBI:58210"/>
    </ligand>
</feature>
<dbReference type="EMBL" id="JBDJNQ010000008">
    <property type="protein sequence ID" value="MEN5378880.1"/>
    <property type="molecule type" value="Genomic_DNA"/>
</dbReference>
<reference evidence="8 9" key="1">
    <citation type="submission" date="2024-04" db="EMBL/GenBank/DDBJ databases">
        <title>WGS of bacteria from Torrens River.</title>
        <authorList>
            <person name="Wyrsch E.R."/>
            <person name="Drigo B."/>
        </authorList>
    </citation>
    <scope>NUCLEOTIDE SEQUENCE [LARGE SCALE GENOMIC DNA]</scope>
    <source>
        <strain evidence="8 9">TWI391</strain>
    </source>
</reference>
<sequence>MKKILVLNTSPKKEDSLSRQLTQLFISEWLSKRPDDIVCYRDIVETGIPHLSELWISAALKPIELRSPEERDELILSDILVQEIETADIIVLGTPMYNWSIPSALKAYIDHIVRVGRTIALDENNIENPVTGLLRDKQIYLCLVRGGVGYQKGERFATMDFQRSYLKTIFNVMGIDKVAEMIINGTSHGQHYIDIGLKEAIEKIKNIVLQHVDTSERK</sequence>
<keyword evidence="9" id="KW-1185">Reference proteome</keyword>
<dbReference type="EC" id="1.7.1.17" evidence="6"/>
<feature type="binding site" evidence="6">
    <location>
        <position position="10"/>
    </location>
    <ligand>
        <name>FMN</name>
        <dbReference type="ChEBI" id="CHEBI:58210"/>
    </ligand>
</feature>
<comment type="catalytic activity">
    <reaction evidence="5">
        <text>N,N-dimethyl-1,4-phenylenediamine + anthranilate + 2 NAD(+) = 2-(4-dimethylaminophenyl)diazenylbenzoate + 2 NADH + 2 H(+)</text>
        <dbReference type="Rhea" id="RHEA:55872"/>
        <dbReference type="ChEBI" id="CHEBI:15378"/>
        <dbReference type="ChEBI" id="CHEBI:15783"/>
        <dbReference type="ChEBI" id="CHEBI:16567"/>
        <dbReference type="ChEBI" id="CHEBI:57540"/>
        <dbReference type="ChEBI" id="CHEBI:57945"/>
        <dbReference type="ChEBI" id="CHEBI:71579"/>
        <dbReference type="EC" id="1.7.1.17"/>
    </reaction>
    <physiologicalReaction direction="right-to-left" evidence="5">
        <dbReference type="Rhea" id="RHEA:55874"/>
    </physiologicalReaction>
</comment>
<comment type="subunit">
    <text evidence="6">Homodimer.</text>
</comment>
<gene>
    <name evidence="6" type="primary">azoR</name>
    <name evidence="8" type="ORF">ABE541_16580</name>
</gene>